<evidence type="ECO:0000313" key="12">
    <source>
        <dbReference type="Proteomes" id="UP000076078"/>
    </source>
</evidence>
<dbReference type="GO" id="GO:0030246">
    <property type="term" value="F:carbohydrate binding"/>
    <property type="evidence" value="ECO:0007669"/>
    <property type="project" value="InterPro"/>
</dbReference>
<evidence type="ECO:0000256" key="6">
    <source>
        <dbReference type="ARBA" id="ARBA00022801"/>
    </source>
</evidence>
<evidence type="ECO:0000256" key="9">
    <source>
        <dbReference type="SAM" id="SignalP"/>
    </source>
</evidence>
<evidence type="ECO:0000256" key="2">
    <source>
        <dbReference type="ARBA" id="ARBA00001947"/>
    </source>
</evidence>
<dbReference type="InterPro" id="IPR011330">
    <property type="entry name" value="Glyco_hydro/deAcase_b/a-brl"/>
</dbReference>
<gene>
    <name evidence="11" type="ORF">DLAC_10031</name>
</gene>
<evidence type="ECO:0000259" key="10">
    <source>
        <dbReference type="SMART" id="SM00872"/>
    </source>
</evidence>
<dbReference type="Gene3D" id="3.20.110.10">
    <property type="entry name" value="Glycoside hydrolase 38, N terminal domain"/>
    <property type="match status" value="1"/>
</dbReference>
<keyword evidence="8" id="KW-0326">Glycosidase</keyword>
<reference evidence="11 12" key="1">
    <citation type="submission" date="2015-12" db="EMBL/GenBank/DDBJ databases">
        <title>Dictyostelia acquired genes for synthesis and detection of signals that induce cell-type specialization by lateral gene transfer from prokaryotes.</title>
        <authorList>
            <person name="Gloeckner G."/>
            <person name="Schaap P."/>
        </authorList>
    </citation>
    <scope>NUCLEOTIDE SEQUENCE [LARGE SCALE GENOMIC DNA]</scope>
    <source>
        <strain evidence="11 12">TK</strain>
    </source>
</reference>
<dbReference type="SUPFAM" id="SSF88688">
    <property type="entry name" value="Families 57/38 glycoside transferase middle domain"/>
    <property type="match status" value="1"/>
</dbReference>
<evidence type="ECO:0000313" key="11">
    <source>
        <dbReference type="EMBL" id="KYQ89369.1"/>
    </source>
</evidence>
<dbReference type="InterPro" id="IPR015341">
    <property type="entry name" value="Glyco_hydro_38_cen"/>
</dbReference>
<dbReference type="GO" id="GO:0046872">
    <property type="term" value="F:metal ion binding"/>
    <property type="evidence" value="ECO:0007669"/>
    <property type="project" value="UniProtKB-KW"/>
</dbReference>
<dbReference type="Gene3D" id="1.20.1270.50">
    <property type="entry name" value="Glycoside hydrolase family 38, central domain"/>
    <property type="match status" value="1"/>
</dbReference>
<dbReference type="Proteomes" id="UP000076078">
    <property type="component" value="Unassembled WGS sequence"/>
</dbReference>
<proteinExistence type="inferred from homology"/>
<feature type="domain" description="Glycoside hydrolase family 38 central" evidence="10">
    <location>
        <begin position="336"/>
        <end position="409"/>
    </location>
</feature>
<dbReference type="InterPro" id="IPR028995">
    <property type="entry name" value="Glyco_hydro_57/38_cen_sf"/>
</dbReference>
<organism evidence="11 12">
    <name type="scientific">Tieghemostelium lacteum</name>
    <name type="common">Slime mold</name>
    <name type="synonym">Dictyostelium lacteum</name>
    <dbReference type="NCBI Taxonomy" id="361077"/>
    <lineage>
        <taxon>Eukaryota</taxon>
        <taxon>Amoebozoa</taxon>
        <taxon>Evosea</taxon>
        <taxon>Eumycetozoa</taxon>
        <taxon>Dictyostelia</taxon>
        <taxon>Dictyosteliales</taxon>
        <taxon>Raperosteliaceae</taxon>
        <taxon>Tieghemostelium</taxon>
    </lineage>
</organism>
<keyword evidence="7" id="KW-0862">Zinc</keyword>
<comment type="catalytic activity">
    <reaction evidence="1">
        <text>Hydrolysis of terminal, non-reducing alpha-D-mannose residues in alpha-D-mannosides.</text>
        <dbReference type="EC" id="3.2.1.24"/>
    </reaction>
</comment>
<dbReference type="Pfam" id="PF09261">
    <property type="entry name" value="Alpha-mann_mid"/>
    <property type="match status" value="1"/>
</dbReference>
<evidence type="ECO:0000256" key="1">
    <source>
        <dbReference type="ARBA" id="ARBA00000365"/>
    </source>
</evidence>
<dbReference type="OMA" id="VETEIAM"/>
<name>A0A151Z5Y9_TIELA</name>
<dbReference type="InterPro" id="IPR050843">
    <property type="entry name" value="Glycosyl_Hydrlase_38"/>
</dbReference>
<dbReference type="EC" id="3.2.1.24" evidence="4"/>
<dbReference type="InterPro" id="IPR027291">
    <property type="entry name" value="Glyco_hydro_38_N_sf"/>
</dbReference>
<dbReference type="EMBL" id="LODT01000041">
    <property type="protein sequence ID" value="KYQ89369.1"/>
    <property type="molecule type" value="Genomic_DNA"/>
</dbReference>
<dbReference type="InterPro" id="IPR037094">
    <property type="entry name" value="Glyco_hydro_38_cen_sf"/>
</dbReference>
<keyword evidence="6" id="KW-0378">Hydrolase</keyword>
<dbReference type="PANTHER" id="PTHR11607:SF68">
    <property type="entry name" value="ALPHA-MANNOSIDASE F"/>
    <property type="match status" value="1"/>
</dbReference>
<dbReference type="GO" id="GO:0006013">
    <property type="term" value="P:mannose metabolic process"/>
    <property type="evidence" value="ECO:0007669"/>
    <property type="project" value="InterPro"/>
</dbReference>
<dbReference type="SUPFAM" id="SSF74650">
    <property type="entry name" value="Galactose mutarotase-like"/>
    <property type="match status" value="1"/>
</dbReference>
<accession>A0A151Z5Y9</accession>
<comment type="caution">
    <text evidence="11">The sequence shown here is derived from an EMBL/GenBank/DDBJ whole genome shotgun (WGS) entry which is preliminary data.</text>
</comment>
<dbReference type="SUPFAM" id="SSF88713">
    <property type="entry name" value="Glycoside hydrolase/deacetylase"/>
    <property type="match status" value="1"/>
</dbReference>
<feature type="chain" id="PRO_5007592892" description="alpha-mannosidase" evidence="9">
    <location>
        <begin position="26"/>
        <end position="932"/>
    </location>
</feature>
<comment type="similarity">
    <text evidence="3">Belongs to the glycosyl hydrolase 38 family.</text>
</comment>
<evidence type="ECO:0000256" key="3">
    <source>
        <dbReference type="ARBA" id="ARBA00009792"/>
    </source>
</evidence>
<dbReference type="GO" id="GO:0005764">
    <property type="term" value="C:lysosome"/>
    <property type="evidence" value="ECO:0007669"/>
    <property type="project" value="TreeGrafter"/>
</dbReference>
<sequence>MKSHRFKIIIILFITFSSFLSIFKCSEPINVHLICHSHDDSGWLRTIDEYYEHSVDTIINGVINALLDKNSLNTRKFSWSEIGFLEMWWNRVDDNRRDSLRKLVNEGKFEFINGGWVMNDEACPTPDAVIRQLSIGHKFIRDNFGSQYLPESGWQIDPFGHSNLTPYVQAQMGHKQIILNRLHYDKKEEFKKDKSLIFKWKSNYGPVGDILAYVLDDFYTWPTDLNFDGGYVNANQTAHQMVRTAVYKSGFYKAPHIVFPMGGDFAYAINAQNSFEAMSQVIDVVNFWTSQGKANVNVKFSTLKEFFQETIQWHINNNVEFPSKQGDFFPDAEPYTYWTGYFTSRPILKVRDRNIEDLLRATEIFHSMQNHDHQSTINNAAKNSSFIQHHDAITGTAREEVYQDYLDRLDYAEDELDSVMKKVLESLMNLKPNYILNPIKASSQLVVPPFDFAVPITLVNSLNVKRYEVYNISVRYYDPFFMDPNRCPFDILDKNGLPIQFDCSFRNYGNDQWYKLDFYVEIDPLNIELFVLVPGEHKIIEPTDIVPQELTNNALRVNLKPNGLVDSVVANNQFITLSQEILEYQDYGGAYIFRSGSVKNFTDSLYVYKSFIGQLSQELLLTDATESIQVSIRIFNCPSDELNNKIQFRYQLASHEATQTIVRFNTDIGPLTEFYSDNGLEMISRQPQTVNDIPETKYFPSIQSLMIRNSNGKSLYCNNDRSKGASASINGSMEFAIQRNLLYDDQKGLDIPPRDHSVVNVVSECYANKEYSRHDANQLEHPILGYYITFLSYQILYEADKNYFTIDHSLKTSLEFLSTDYHLPQYIHIMSLEYDFKALCYRMRIMNTNQFHPDEEYHVDISRLFNNKLRISKQLDISLLNDYKLNDISNIKSSNIPFGPTFNIPRFSNNKFTSNSITIKPMEILSFELLKN</sequence>
<keyword evidence="9" id="KW-0732">Signal</keyword>
<feature type="signal peptide" evidence="9">
    <location>
        <begin position="1"/>
        <end position="25"/>
    </location>
</feature>
<evidence type="ECO:0000256" key="8">
    <source>
        <dbReference type="ARBA" id="ARBA00023295"/>
    </source>
</evidence>
<dbReference type="PANTHER" id="PTHR11607">
    <property type="entry name" value="ALPHA-MANNOSIDASE"/>
    <property type="match status" value="1"/>
</dbReference>
<dbReference type="Pfam" id="PF01074">
    <property type="entry name" value="Glyco_hydro_38N"/>
    <property type="match status" value="1"/>
</dbReference>
<dbReference type="InterPro" id="IPR000602">
    <property type="entry name" value="Glyco_hydro_38_N"/>
</dbReference>
<dbReference type="OrthoDB" id="10261055at2759"/>
<evidence type="ECO:0000256" key="5">
    <source>
        <dbReference type="ARBA" id="ARBA00022723"/>
    </source>
</evidence>
<dbReference type="InterPro" id="IPR011013">
    <property type="entry name" value="Gal_mutarotase_sf_dom"/>
</dbReference>
<dbReference type="GO" id="GO:0004559">
    <property type="term" value="F:alpha-mannosidase activity"/>
    <property type="evidence" value="ECO:0007669"/>
    <property type="project" value="UniProtKB-EC"/>
</dbReference>
<dbReference type="Gene3D" id="2.60.40.1360">
    <property type="match status" value="1"/>
</dbReference>
<dbReference type="InterPro" id="IPR011682">
    <property type="entry name" value="Glyco_hydro_38_C"/>
</dbReference>
<dbReference type="SMART" id="SM00872">
    <property type="entry name" value="Alpha-mann_mid"/>
    <property type="match status" value="1"/>
</dbReference>
<dbReference type="Pfam" id="PF07748">
    <property type="entry name" value="Glyco_hydro_38C"/>
    <property type="match status" value="1"/>
</dbReference>
<dbReference type="InParanoid" id="A0A151Z5Y9"/>
<comment type="cofactor">
    <cofactor evidence="2">
        <name>Zn(2+)</name>
        <dbReference type="ChEBI" id="CHEBI:29105"/>
    </cofactor>
</comment>
<evidence type="ECO:0000256" key="7">
    <source>
        <dbReference type="ARBA" id="ARBA00022833"/>
    </source>
</evidence>
<protein>
    <recommendedName>
        <fullName evidence="4">alpha-mannosidase</fullName>
        <ecNumber evidence="4">3.2.1.24</ecNumber>
    </recommendedName>
</protein>
<dbReference type="AlphaFoldDB" id="A0A151Z5Y9"/>
<keyword evidence="12" id="KW-1185">Reference proteome</keyword>
<evidence type="ECO:0000256" key="4">
    <source>
        <dbReference type="ARBA" id="ARBA00012752"/>
    </source>
</evidence>
<dbReference type="Gene3D" id="2.70.98.30">
    <property type="entry name" value="Golgi alpha-mannosidase II, domain 4"/>
    <property type="match status" value="1"/>
</dbReference>
<keyword evidence="5" id="KW-0479">Metal-binding</keyword>
<dbReference type="CDD" id="cd00451">
    <property type="entry name" value="GH38N_AMII_euk"/>
    <property type="match status" value="1"/>
</dbReference>